<evidence type="ECO:0000256" key="2">
    <source>
        <dbReference type="ARBA" id="ARBA00007131"/>
    </source>
</evidence>
<feature type="domain" description="Transketolase-like pyrimidine-binding" evidence="5">
    <location>
        <begin position="20"/>
        <end position="185"/>
    </location>
</feature>
<evidence type="ECO:0000259" key="5">
    <source>
        <dbReference type="SMART" id="SM00861"/>
    </source>
</evidence>
<dbReference type="CDD" id="cd07033">
    <property type="entry name" value="TPP_PYR_DXS_TK_like"/>
    <property type="match status" value="1"/>
</dbReference>
<keyword evidence="4" id="KW-0786">Thiamine pyrophosphate</keyword>
<dbReference type="Pfam" id="PF02779">
    <property type="entry name" value="Transket_pyr"/>
    <property type="match status" value="1"/>
</dbReference>
<dbReference type="Gene3D" id="3.40.50.920">
    <property type="match status" value="1"/>
</dbReference>
<evidence type="ECO:0000256" key="4">
    <source>
        <dbReference type="ARBA" id="ARBA00023052"/>
    </source>
</evidence>
<sequence>MIPDYKLQFNWQDKNSLEHKPTRDGYGDGLEELGHQIPEVVALSADLTESTRTNLFAETFPDRFFQTGIAEQNMMGIAAGLAINGKIPFAASYSVFSPGRNWDQLRVSVCYSKANVKVVSTHAGLTVGPDGATHQALEDIAITRVLPNLTVVVPSDYHEARKATHQIARMDGPVYMRLGRSKTPIYTSDETYFELGKANVLYEGTDVTVVACGIMVYEALIAAHELASKGISVEVINCHTIKPIDAETIVSSAHKTGAVVTAEEHQIIGGLGGAVAEVLAEYNPVPMKRVGVKDTFGESGTPDELLRKYGVTKSDIVNAITSLI</sequence>
<dbReference type="SUPFAM" id="SSF52518">
    <property type="entry name" value="Thiamin diphosphate-binding fold (THDP-binding)"/>
    <property type="match status" value="1"/>
</dbReference>
<keyword evidence="3" id="KW-0808">Transferase</keyword>
<dbReference type="Pfam" id="PF02780">
    <property type="entry name" value="Transketolase_C"/>
    <property type="match status" value="1"/>
</dbReference>
<dbReference type="InterPro" id="IPR033248">
    <property type="entry name" value="Transketolase_C"/>
</dbReference>
<comment type="caution">
    <text evidence="6">The sequence shown here is derived from an EMBL/GenBank/DDBJ whole genome shotgun (WGS) entry which is preliminary data.</text>
</comment>
<comment type="cofactor">
    <cofactor evidence="1">
        <name>thiamine diphosphate</name>
        <dbReference type="ChEBI" id="CHEBI:58937"/>
    </cofactor>
</comment>
<proteinExistence type="inferred from homology"/>
<organism evidence="6 7">
    <name type="scientific">Candidatus Dojkabacteria bacterium</name>
    <dbReference type="NCBI Taxonomy" id="2099670"/>
    <lineage>
        <taxon>Bacteria</taxon>
        <taxon>Candidatus Dojkabacteria</taxon>
    </lineage>
</organism>
<dbReference type="InterPro" id="IPR020826">
    <property type="entry name" value="Transketolase_BS"/>
</dbReference>
<dbReference type="GO" id="GO:0016740">
    <property type="term" value="F:transferase activity"/>
    <property type="evidence" value="ECO:0007669"/>
    <property type="project" value="UniProtKB-KW"/>
</dbReference>
<evidence type="ECO:0000256" key="1">
    <source>
        <dbReference type="ARBA" id="ARBA00001964"/>
    </source>
</evidence>
<dbReference type="PANTHER" id="PTHR43825:SF1">
    <property type="entry name" value="TRANSKETOLASE-LIKE PYRIMIDINE-BINDING DOMAIN-CONTAINING PROTEIN"/>
    <property type="match status" value="1"/>
</dbReference>
<evidence type="ECO:0000313" key="7">
    <source>
        <dbReference type="Proteomes" id="UP000714915"/>
    </source>
</evidence>
<dbReference type="Proteomes" id="UP000714915">
    <property type="component" value="Unassembled WGS sequence"/>
</dbReference>
<accession>A0A955RLZ4</accession>
<protein>
    <submittedName>
        <fullName evidence="6">Transketolase family protein</fullName>
    </submittedName>
</protein>
<dbReference type="InterPro" id="IPR029061">
    <property type="entry name" value="THDP-binding"/>
</dbReference>
<reference evidence="6" key="2">
    <citation type="journal article" date="2021" name="Microbiome">
        <title>Successional dynamics and alternative stable states in a saline activated sludge microbial community over 9 years.</title>
        <authorList>
            <person name="Wang Y."/>
            <person name="Ye J."/>
            <person name="Ju F."/>
            <person name="Liu L."/>
            <person name="Boyd J.A."/>
            <person name="Deng Y."/>
            <person name="Parks D.H."/>
            <person name="Jiang X."/>
            <person name="Yin X."/>
            <person name="Woodcroft B.J."/>
            <person name="Tyson G.W."/>
            <person name="Hugenholtz P."/>
            <person name="Polz M.F."/>
            <person name="Zhang T."/>
        </authorList>
    </citation>
    <scope>NUCLEOTIDE SEQUENCE</scope>
    <source>
        <strain evidence="6">HKST-UBA09</strain>
    </source>
</reference>
<dbReference type="Gene3D" id="3.40.50.970">
    <property type="match status" value="1"/>
</dbReference>
<name>A0A955RLZ4_9BACT</name>
<reference evidence="6" key="1">
    <citation type="submission" date="2020-04" db="EMBL/GenBank/DDBJ databases">
        <authorList>
            <person name="Zhang T."/>
        </authorList>
    </citation>
    <scope>NUCLEOTIDE SEQUENCE</scope>
    <source>
        <strain evidence="6">HKST-UBA09</strain>
    </source>
</reference>
<dbReference type="InterPro" id="IPR009014">
    <property type="entry name" value="Transketo_C/PFOR_II"/>
</dbReference>
<dbReference type="SUPFAM" id="SSF52922">
    <property type="entry name" value="TK C-terminal domain-like"/>
    <property type="match status" value="1"/>
</dbReference>
<evidence type="ECO:0000256" key="3">
    <source>
        <dbReference type="ARBA" id="ARBA00022679"/>
    </source>
</evidence>
<comment type="similarity">
    <text evidence="2">Belongs to the transketolase family.</text>
</comment>
<dbReference type="AlphaFoldDB" id="A0A955RLZ4"/>
<dbReference type="PANTHER" id="PTHR43825">
    <property type="entry name" value="PYRUVATE DEHYDROGENASE E1 COMPONENT"/>
    <property type="match status" value="1"/>
</dbReference>
<dbReference type="PROSITE" id="PS00802">
    <property type="entry name" value="TRANSKETOLASE_2"/>
    <property type="match status" value="1"/>
</dbReference>
<dbReference type="EMBL" id="JAGQLF010000070">
    <property type="protein sequence ID" value="MCA9387235.1"/>
    <property type="molecule type" value="Genomic_DNA"/>
</dbReference>
<gene>
    <name evidence="6" type="ORF">KC669_04345</name>
</gene>
<dbReference type="SMART" id="SM00861">
    <property type="entry name" value="Transket_pyr"/>
    <property type="match status" value="1"/>
</dbReference>
<dbReference type="InterPro" id="IPR005475">
    <property type="entry name" value="Transketolase-like_Pyr-bd"/>
</dbReference>
<dbReference type="FunFam" id="3.40.50.970:FF:000129">
    <property type="entry name" value="Transketolase"/>
    <property type="match status" value="1"/>
</dbReference>
<dbReference type="InterPro" id="IPR051157">
    <property type="entry name" value="PDH/Transketolase"/>
</dbReference>
<evidence type="ECO:0000313" key="6">
    <source>
        <dbReference type="EMBL" id="MCA9387235.1"/>
    </source>
</evidence>